<evidence type="ECO:0000313" key="2">
    <source>
        <dbReference type="Proteomes" id="UP000324222"/>
    </source>
</evidence>
<dbReference type="EMBL" id="VSRR010080037">
    <property type="protein sequence ID" value="MPC89142.1"/>
    <property type="molecule type" value="Genomic_DNA"/>
</dbReference>
<proteinExistence type="predicted"/>
<comment type="caution">
    <text evidence="1">The sequence shown here is derived from an EMBL/GenBank/DDBJ whole genome shotgun (WGS) entry which is preliminary data.</text>
</comment>
<dbReference type="Proteomes" id="UP000324222">
    <property type="component" value="Unassembled WGS sequence"/>
</dbReference>
<gene>
    <name evidence="1" type="ORF">E2C01_084075</name>
</gene>
<organism evidence="1 2">
    <name type="scientific">Portunus trituberculatus</name>
    <name type="common">Swimming crab</name>
    <name type="synonym">Neptunus trituberculatus</name>
    <dbReference type="NCBI Taxonomy" id="210409"/>
    <lineage>
        <taxon>Eukaryota</taxon>
        <taxon>Metazoa</taxon>
        <taxon>Ecdysozoa</taxon>
        <taxon>Arthropoda</taxon>
        <taxon>Crustacea</taxon>
        <taxon>Multicrustacea</taxon>
        <taxon>Malacostraca</taxon>
        <taxon>Eumalacostraca</taxon>
        <taxon>Eucarida</taxon>
        <taxon>Decapoda</taxon>
        <taxon>Pleocyemata</taxon>
        <taxon>Brachyura</taxon>
        <taxon>Eubrachyura</taxon>
        <taxon>Portunoidea</taxon>
        <taxon>Portunidae</taxon>
        <taxon>Portuninae</taxon>
        <taxon>Portunus</taxon>
    </lineage>
</organism>
<dbReference type="AlphaFoldDB" id="A0A5B7IYZ2"/>
<evidence type="ECO:0000313" key="1">
    <source>
        <dbReference type="EMBL" id="MPC89142.1"/>
    </source>
</evidence>
<keyword evidence="2" id="KW-1185">Reference proteome</keyword>
<name>A0A5B7IYZ2_PORTR</name>
<protein>
    <submittedName>
        <fullName evidence="1">Uncharacterized protein</fullName>
    </submittedName>
</protein>
<accession>A0A5B7IYZ2</accession>
<sequence length="37" mass="4511">MFLSPAHRLKRKYKPKVVLKRAHREELAKIEKMEFSD</sequence>
<reference evidence="1 2" key="1">
    <citation type="submission" date="2019-05" db="EMBL/GenBank/DDBJ databases">
        <title>Another draft genome of Portunus trituberculatus and its Hox gene families provides insights of decapod evolution.</title>
        <authorList>
            <person name="Jeong J.-H."/>
            <person name="Song I."/>
            <person name="Kim S."/>
            <person name="Choi T."/>
            <person name="Kim D."/>
            <person name="Ryu S."/>
            <person name="Kim W."/>
        </authorList>
    </citation>
    <scope>NUCLEOTIDE SEQUENCE [LARGE SCALE GENOMIC DNA]</scope>
    <source>
        <tissue evidence="1">Muscle</tissue>
    </source>
</reference>